<dbReference type="InterPro" id="IPR041468">
    <property type="entry name" value="HTH_ParB/Spo0J"/>
</dbReference>
<dbReference type="AlphaFoldDB" id="A0A3B0XED8"/>
<dbReference type="InterPro" id="IPR057240">
    <property type="entry name" value="ParB_dimer_C"/>
</dbReference>
<reference evidence="6" key="1">
    <citation type="submission" date="2018-06" db="EMBL/GenBank/DDBJ databases">
        <authorList>
            <person name="Zhirakovskaya E."/>
        </authorList>
    </citation>
    <scope>NUCLEOTIDE SEQUENCE</scope>
</reference>
<accession>A0A3B0XED8</accession>
<dbReference type="InterPro" id="IPR036086">
    <property type="entry name" value="ParB/Sulfiredoxin_sf"/>
</dbReference>
<dbReference type="InterPro" id="IPR004437">
    <property type="entry name" value="ParB/RepB/Spo0J"/>
</dbReference>
<dbReference type="SMART" id="SM00470">
    <property type="entry name" value="ParB"/>
    <property type="match status" value="1"/>
</dbReference>
<proteinExistence type="inferred from homology"/>
<comment type="similarity">
    <text evidence="1">Belongs to the ParB family.</text>
</comment>
<protein>
    <submittedName>
        <fullName evidence="6">Chromosome (Plasmid) partitioning protein ParB</fullName>
    </submittedName>
</protein>
<dbReference type="EMBL" id="UOFH01000335">
    <property type="protein sequence ID" value="VAW66041.1"/>
    <property type="molecule type" value="Genomic_DNA"/>
</dbReference>
<evidence type="ECO:0000256" key="4">
    <source>
        <dbReference type="SAM" id="MobiDB-lite"/>
    </source>
</evidence>
<dbReference type="FunFam" id="1.10.10.2830:FF:000001">
    <property type="entry name" value="Chromosome partitioning protein ParB"/>
    <property type="match status" value="1"/>
</dbReference>
<organism evidence="6">
    <name type="scientific">hydrothermal vent metagenome</name>
    <dbReference type="NCBI Taxonomy" id="652676"/>
    <lineage>
        <taxon>unclassified sequences</taxon>
        <taxon>metagenomes</taxon>
        <taxon>ecological metagenomes</taxon>
    </lineage>
</organism>
<feature type="domain" description="ParB-like N-terminal" evidence="5">
    <location>
        <begin position="53"/>
        <end position="143"/>
    </location>
</feature>
<dbReference type="GO" id="GO:0045881">
    <property type="term" value="P:positive regulation of sporulation resulting in formation of a cellular spore"/>
    <property type="evidence" value="ECO:0007669"/>
    <property type="project" value="TreeGrafter"/>
</dbReference>
<dbReference type="GO" id="GO:0003677">
    <property type="term" value="F:DNA binding"/>
    <property type="evidence" value="ECO:0007669"/>
    <property type="project" value="UniProtKB-KW"/>
</dbReference>
<evidence type="ECO:0000256" key="1">
    <source>
        <dbReference type="ARBA" id="ARBA00006295"/>
    </source>
</evidence>
<dbReference type="Gene3D" id="3.90.1530.30">
    <property type="match status" value="1"/>
</dbReference>
<dbReference type="FunFam" id="3.90.1530.30:FF:000001">
    <property type="entry name" value="Chromosome partitioning protein ParB"/>
    <property type="match status" value="1"/>
</dbReference>
<dbReference type="InterPro" id="IPR003115">
    <property type="entry name" value="ParB_N"/>
</dbReference>
<dbReference type="GO" id="GO:0005694">
    <property type="term" value="C:chromosome"/>
    <property type="evidence" value="ECO:0007669"/>
    <property type="project" value="TreeGrafter"/>
</dbReference>
<dbReference type="SUPFAM" id="SSF109709">
    <property type="entry name" value="KorB DNA-binding domain-like"/>
    <property type="match status" value="1"/>
</dbReference>
<name>A0A3B0XED8_9ZZZZ</name>
<dbReference type="Pfam" id="PF23552">
    <property type="entry name" value="ParB_C"/>
    <property type="match status" value="1"/>
</dbReference>
<dbReference type="Gene3D" id="1.10.10.2830">
    <property type="match status" value="1"/>
</dbReference>
<evidence type="ECO:0000256" key="3">
    <source>
        <dbReference type="ARBA" id="ARBA00023125"/>
    </source>
</evidence>
<dbReference type="PANTHER" id="PTHR33375:SF1">
    <property type="entry name" value="CHROMOSOME-PARTITIONING PROTEIN PARB-RELATED"/>
    <property type="match status" value="1"/>
</dbReference>
<sequence>MAKKKRGLGRGLNALLGNAAEVKELTDPKPAPTAAPTTSSVAAETEPNNKGLRHISIELIQRGIYQPRVHFEPESLQELADSIKAQGVIQPIVVRPISAGKFEIIAGERRWRASQLAGLDEIPAVVKELNDQSAAAISLIENIQREDLNPLEESRALQRLIDEFEMTHQQVAEVVSRSRATVTNLLRLKDLNEDVKHLVDERKIDMGHARALLALTGGEQSALANKVANMGWSVRETEKQVKHVLNPPAKVSTSSASMDPDIKRLQEQVSERLGAPVHVEHKSNGKGKLVINYSSLDELDGILAKIQ</sequence>
<evidence type="ECO:0000259" key="5">
    <source>
        <dbReference type="SMART" id="SM00470"/>
    </source>
</evidence>
<evidence type="ECO:0000313" key="6">
    <source>
        <dbReference type="EMBL" id="VAW66041.1"/>
    </source>
</evidence>
<feature type="region of interest" description="Disordered" evidence="4">
    <location>
        <begin position="23"/>
        <end position="48"/>
    </location>
</feature>
<dbReference type="CDD" id="cd16393">
    <property type="entry name" value="SPO0J_N"/>
    <property type="match status" value="1"/>
</dbReference>
<dbReference type="GO" id="GO:0007059">
    <property type="term" value="P:chromosome segregation"/>
    <property type="evidence" value="ECO:0007669"/>
    <property type="project" value="UniProtKB-KW"/>
</dbReference>
<keyword evidence="2" id="KW-0159">Chromosome partition</keyword>
<dbReference type="Pfam" id="PF02195">
    <property type="entry name" value="ParB_N"/>
    <property type="match status" value="1"/>
</dbReference>
<keyword evidence="3" id="KW-0238">DNA-binding</keyword>
<dbReference type="Pfam" id="PF17762">
    <property type="entry name" value="HTH_ParB"/>
    <property type="match status" value="1"/>
</dbReference>
<dbReference type="NCBIfam" id="TIGR00180">
    <property type="entry name" value="parB_part"/>
    <property type="match status" value="1"/>
</dbReference>
<dbReference type="InterPro" id="IPR050336">
    <property type="entry name" value="Chromosome_partition/occlusion"/>
</dbReference>
<evidence type="ECO:0000256" key="2">
    <source>
        <dbReference type="ARBA" id="ARBA00022829"/>
    </source>
</evidence>
<dbReference type="SUPFAM" id="SSF110849">
    <property type="entry name" value="ParB/Sulfiredoxin"/>
    <property type="match status" value="1"/>
</dbReference>
<dbReference type="PANTHER" id="PTHR33375">
    <property type="entry name" value="CHROMOSOME-PARTITIONING PROTEIN PARB-RELATED"/>
    <property type="match status" value="1"/>
</dbReference>
<gene>
    <name evidence="6" type="ORF">MNBD_GAMMA08-1700</name>
</gene>
<feature type="compositionally biased region" description="Low complexity" evidence="4">
    <location>
        <begin position="32"/>
        <end position="45"/>
    </location>
</feature>